<dbReference type="EMBL" id="FWEV01000325">
    <property type="protein sequence ID" value="SLM32824.1"/>
    <property type="molecule type" value="Genomic_DNA"/>
</dbReference>
<dbReference type="PANTHER" id="PTHR10434">
    <property type="entry name" value="1-ACYL-SN-GLYCEROL-3-PHOSPHATE ACYLTRANSFERASE"/>
    <property type="match status" value="1"/>
</dbReference>
<sequence length="258" mass="29132">MVVFKNTVFYILSALFTIIAFCAGLFILLLMRCFFPERTILSTLRSFIVLYGKCIVFGLGRLVAHVRFIDSTGGREINFPCVYVVNHRAASDAFLMAVLPGEFVQIVNIWPFRLPILGICAKLAGYISIREMPFDDFLKIFRNLVQQKVSVVCFPEGTRSGSSRINHFHGAIFRAAQSEKVSVIPVCIMGNEDKPKKGSLLIKPGVVDVHMLPPINFAEYAHLSPFALKKHVRKIMQDFIDAHENRRVLHMGEKDSLI</sequence>
<evidence type="ECO:0000256" key="2">
    <source>
        <dbReference type="ARBA" id="ARBA00022679"/>
    </source>
</evidence>
<keyword evidence="4" id="KW-1133">Transmembrane helix</keyword>
<dbReference type="Pfam" id="PF01553">
    <property type="entry name" value="Acyltransferase"/>
    <property type="match status" value="1"/>
</dbReference>
<proteinExistence type="predicted"/>
<dbReference type="OrthoDB" id="9809618at2"/>
<evidence type="ECO:0000256" key="1">
    <source>
        <dbReference type="ARBA" id="ARBA00005189"/>
    </source>
</evidence>
<keyword evidence="8" id="KW-1185">Reference proteome</keyword>
<name>L0R415_9BACT</name>
<evidence type="ECO:0000313" key="6">
    <source>
        <dbReference type="EMBL" id="CCO06773.1"/>
    </source>
</evidence>
<dbReference type="Proteomes" id="UP000191931">
    <property type="component" value="Unassembled WGS sequence"/>
</dbReference>
<dbReference type="SMART" id="SM00563">
    <property type="entry name" value="PlsC"/>
    <property type="match status" value="1"/>
</dbReference>
<keyword evidence="4" id="KW-0472">Membrane</keyword>
<reference evidence="7 8" key="3">
    <citation type="submission" date="2017-03" db="EMBL/GenBank/DDBJ databases">
        <authorList>
            <person name="Afonso C.L."/>
            <person name="Miller P.J."/>
            <person name="Scott M.A."/>
            <person name="Spackman E."/>
            <person name="Goraichik I."/>
            <person name="Dimitrov K.M."/>
            <person name="Suarez D.L."/>
            <person name="Swayne D.E."/>
        </authorList>
    </citation>
    <scope>NUCLEOTIDE SEQUENCE [LARGE SCALE GENOMIC DNA]</scope>
    <source>
        <strain evidence="7">PRJEB14757</strain>
    </source>
</reference>
<organism evidence="6">
    <name type="scientific">Desulfamplus magnetovallimortis</name>
    <dbReference type="NCBI Taxonomy" id="1246637"/>
    <lineage>
        <taxon>Bacteria</taxon>
        <taxon>Pseudomonadati</taxon>
        <taxon>Thermodesulfobacteriota</taxon>
        <taxon>Desulfobacteria</taxon>
        <taxon>Desulfobacterales</taxon>
        <taxon>Desulfobacteraceae</taxon>
        <taxon>Desulfamplus</taxon>
    </lineage>
</organism>
<dbReference type="PANTHER" id="PTHR10434:SF66">
    <property type="entry name" value="PHOSPHOLIPID_GLYCEROL ACYLTRANSFERASE DOMAIN-CONTAINING PROTEIN"/>
    <property type="match status" value="1"/>
</dbReference>
<evidence type="ECO:0000313" key="7">
    <source>
        <dbReference type="EMBL" id="SLM32824.1"/>
    </source>
</evidence>
<evidence type="ECO:0000313" key="8">
    <source>
        <dbReference type="Proteomes" id="UP000191931"/>
    </source>
</evidence>
<protein>
    <recommendedName>
        <fullName evidence="5">Phospholipid/glycerol acyltransferase domain-containing protein</fullName>
    </recommendedName>
</protein>
<dbReference type="AlphaFoldDB" id="L0R415"/>
<keyword evidence="3" id="KW-0012">Acyltransferase</keyword>
<dbReference type="GO" id="GO:0006654">
    <property type="term" value="P:phosphatidic acid biosynthetic process"/>
    <property type="evidence" value="ECO:0007669"/>
    <property type="project" value="TreeGrafter"/>
</dbReference>
<gene>
    <name evidence="6" type="ORF">DEMABW1_80167</name>
    <name evidence="7" type="ORF">MTBBW1_80167</name>
</gene>
<dbReference type="RefSeq" id="WP_080798466.1">
    <property type="nucleotide sequence ID" value="NZ_LT828540.1"/>
</dbReference>
<keyword evidence="4" id="KW-0812">Transmembrane</keyword>
<keyword evidence="2" id="KW-0808">Transferase</keyword>
<feature type="domain" description="Phospholipid/glycerol acyltransferase" evidence="5">
    <location>
        <begin position="81"/>
        <end position="191"/>
    </location>
</feature>
<feature type="transmembrane region" description="Helical" evidence="4">
    <location>
        <begin position="7"/>
        <end position="31"/>
    </location>
</feature>
<dbReference type="InterPro" id="IPR002123">
    <property type="entry name" value="Plipid/glycerol_acylTrfase"/>
</dbReference>
<evidence type="ECO:0000256" key="4">
    <source>
        <dbReference type="SAM" id="Phobius"/>
    </source>
</evidence>
<evidence type="ECO:0000256" key="3">
    <source>
        <dbReference type="ARBA" id="ARBA00023315"/>
    </source>
</evidence>
<dbReference type="STRING" id="1246637.MTBBW1_80167"/>
<evidence type="ECO:0000259" key="5">
    <source>
        <dbReference type="SMART" id="SM00563"/>
    </source>
</evidence>
<comment type="pathway">
    <text evidence="1">Lipid metabolism.</text>
</comment>
<dbReference type="CDD" id="cd07989">
    <property type="entry name" value="LPLAT_AGPAT-like"/>
    <property type="match status" value="1"/>
</dbReference>
<dbReference type="SUPFAM" id="SSF69593">
    <property type="entry name" value="Glycerol-3-phosphate (1)-acyltransferase"/>
    <property type="match status" value="1"/>
</dbReference>
<dbReference type="EMBL" id="HF547348">
    <property type="protein sequence ID" value="CCO06773.1"/>
    <property type="molecule type" value="Genomic_DNA"/>
</dbReference>
<dbReference type="GO" id="GO:0003841">
    <property type="term" value="F:1-acylglycerol-3-phosphate O-acyltransferase activity"/>
    <property type="evidence" value="ECO:0007669"/>
    <property type="project" value="TreeGrafter"/>
</dbReference>
<reference evidence="6" key="2">
    <citation type="submission" date="2012-12" db="EMBL/GenBank/DDBJ databases">
        <title>Region harboring genes involved in magnetosome formation of Candidatus Desulfamplus magnetosmortis.</title>
        <authorList>
            <person name="Lefevre C.T."/>
            <person name="Bazylinski D.A."/>
        </authorList>
    </citation>
    <scope>NUCLEOTIDE SEQUENCE</scope>
    <source>
        <strain evidence="6">BW-1</strain>
    </source>
</reference>
<accession>L0R415</accession>
<reference evidence="6" key="1">
    <citation type="submission" date="2012-10" db="EMBL/GenBank/DDBJ databases">
        <authorList>
            <person name="Lefevre C."/>
        </authorList>
    </citation>
    <scope>NUCLEOTIDE SEQUENCE</scope>
    <source>
        <strain evidence="6">BW-1</strain>
    </source>
</reference>